<dbReference type="GO" id="GO:1990904">
    <property type="term" value="C:ribonucleoprotein complex"/>
    <property type="evidence" value="ECO:0007669"/>
    <property type="project" value="UniProtKB-UniRule"/>
</dbReference>
<evidence type="ECO:0000256" key="2">
    <source>
        <dbReference type="ARBA" id="ARBA00022497"/>
    </source>
</evidence>
<organism evidence="11">
    <name type="scientific">Lolium virus 1_Aru</name>
    <dbReference type="NCBI Taxonomy" id="2977972"/>
    <lineage>
        <taxon>Viruses</taxon>
        <taxon>Riboviria</taxon>
        <taxon>Orthornavirae</taxon>
        <taxon>Negarnaviricota</taxon>
        <taxon>Haploviricotina</taxon>
        <taxon>Monjiviricetes</taxon>
        <taxon>Mononegavirales</taxon>
        <taxon>Rhabdoviridae</taxon>
    </lineage>
</organism>
<keyword evidence="9" id="KW-1035">Host cytoplasm</keyword>
<dbReference type="GO" id="GO:0030430">
    <property type="term" value="C:host cell cytoplasm"/>
    <property type="evidence" value="ECO:0007669"/>
    <property type="project" value="UniProtKB-SubCell"/>
</dbReference>
<comment type="subunit">
    <text evidence="9">Homomultimerizes to form the nucleocapsid. Binds to viral genomic RNA.</text>
</comment>
<feature type="region of interest" description="Disordered" evidence="10">
    <location>
        <begin position="507"/>
        <end position="538"/>
    </location>
</feature>
<dbReference type="InterPro" id="IPR004902">
    <property type="entry name" value="Rhabdo_ncap_2"/>
</dbReference>
<keyword evidence="3 9" id="KW-0167">Capsid protein</keyword>
<dbReference type="EMBL" id="BK061779">
    <property type="protein sequence ID" value="DAZ90742.1"/>
    <property type="molecule type" value="Viral_cRNA"/>
</dbReference>
<keyword evidence="6 9" id="KW-0543">Viral nucleoprotein</keyword>
<proteinExistence type="inferred from homology"/>
<dbReference type="GO" id="GO:0019013">
    <property type="term" value="C:viral nucleocapsid"/>
    <property type="evidence" value="ECO:0007669"/>
    <property type="project" value="UniProtKB-UniRule"/>
</dbReference>
<feature type="compositionally biased region" description="Basic and acidic residues" evidence="10">
    <location>
        <begin position="34"/>
        <end position="45"/>
    </location>
</feature>
<name>A0A9N6YJE7_9RHAB</name>
<feature type="region of interest" description="Disordered" evidence="10">
    <location>
        <begin position="34"/>
        <end position="150"/>
    </location>
</feature>
<keyword evidence="4 9" id="KW-0946">Virion</keyword>
<evidence type="ECO:0000256" key="9">
    <source>
        <dbReference type="RuleBase" id="RU369108"/>
    </source>
</evidence>
<evidence type="ECO:0000256" key="5">
    <source>
        <dbReference type="ARBA" id="ARBA00022884"/>
    </source>
</evidence>
<evidence type="ECO:0000256" key="7">
    <source>
        <dbReference type="ARBA" id="ARBA00023274"/>
    </source>
</evidence>
<evidence type="ECO:0000256" key="10">
    <source>
        <dbReference type="SAM" id="MobiDB-lite"/>
    </source>
</evidence>
<dbReference type="PANTHER" id="PTHR35711:SF1">
    <property type="entry name" value="ECTODERMAL, ISOFORM F"/>
    <property type="match status" value="1"/>
</dbReference>
<protein>
    <recommendedName>
        <fullName evidence="1 9">Nucleoprotein</fullName>
        <shortName evidence="9">NP</shortName>
        <shortName evidence="9">Protein N</shortName>
    </recommendedName>
    <alternativeName>
        <fullName evidence="8 9">Nucleocapsid protein</fullName>
    </alternativeName>
</protein>
<evidence type="ECO:0000256" key="1">
    <source>
        <dbReference type="ARBA" id="ARBA00014389"/>
    </source>
</evidence>
<evidence type="ECO:0000256" key="8">
    <source>
        <dbReference type="ARBA" id="ARBA00033344"/>
    </source>
</evidence>
<comment type="subcellular location">
    <subcellularLocation>
        <location evidence="9">Virion</location>
    </subcellularLocation>
    <subcellularLocation>
        <location evidence="9">Host cytoplasm</location>
    </subcellularLocation>
</comment>
<dbReference type="GO" id="GO:0019029">
    <property type="term" value="C:helical viral capsid"/>
    <property type="evidence" value="ECO:0007669"/>
    <property type="project" value="UniProtKB-UniRule"/>
</dbReference>
<keyword evidence="5 9" id="KW-0694">RNA-binding</keyword>
<keyword evidence="2 9" id="KW-1139">Helical capsid protein</keyword>
<feature type="compositionally biased region" description="Basic residues" evidence="10">
    <location>
        <begin position="140"/>
        <end position="150"/>
    </location>
</feature>
<keyword evidence="7 9" id="KW-0687">Ribonucleoprotein</keyword>
<feature type="compositionally biased region" description="Acidic residues" evidence="10">
    <location>
        <begin position="95"/>
        <end position="104"/>
    </location>
</feature>
<dbReference type="PANTHER" id="PTHR35711">
    <property type="entry name" value="EXPRESSED PROTEIN"/>
    <property type="match status" value="1"/>
</dbReference>
<evidence type="ECO:0000313" key="11">
    <source>
        <dbReference type="EMBL" id="DAZ90742.1"/>
    </source>
</evidence>
<sequence>MPPRTDRKRELMAKKLRANVVLMRKRYARDHTKEELEAMGFDKDAPFLNIDGHPDTEDEAEDEDSEEEEEGSEESEEEEEEPPKGKKKRSRKDDEESDEEEPDEERSIGRKRKKKVMKTQRMKKRTDEAPKMPRVSAKVAPKRKKSKMRHLRVRDEMKLSADNNRKMRANFGKTTTRWTDNDMMRRSTFTLKVVRGEKLMKLCDAVIDGLTDKVTEKVAKRIMQAAYNLHGLSKDSRVFKNANPCLPTPMEEGYLNSRIAFEGSIREYVVPDDIDEEDYARACCYIAASTLRLFTKSTDNFMKALSHIKAKYYRFYKDEFPLKGFAVDKKCIEGLKEIYTNKHVFKNALAPFLYSFSSLQDPKGMCKLLYEQHLALTGMHAVNLFVKVCLFAHCLAEELSSGLWHRTTRDALREIKDILVNHYLSEDTNQQKQTWMYARLMDDTRFTPIQTSYCKNLVCALAFMAGQMGIAGNQNVMNIVHIQKMTAAARAIPIRWAERLIQNLNESDKAADGNELAMESDDGYDDEDEEDDEDDEED</sequence>
<reference evidence="11" key="1">
    <citation type="journal article" date="2022" name="bioRxiv">
        <title>Unlocking the hidden genetic diversity of varicosaviruses, the neglected plant rhabdoviruses.</title>
        <authorList>
            <person name="Bejerman N."/>
            <person name="Dietzgen R.G."/>
            <person name="Debat H."/>
        </authorList>
    </citation>
    <scope>NUCLEOTIDE SEQUENCE</scope>
</reference>
<comment type="function">
    <text evidence="9">Encapsidates the genome, protecting it from nucleases. The encapsidated genomic RNA is termed the nucleocapsid (NC) and serves as template for viral transcription and replication.</text>
</comment>
<evidence type="ECO:0000256" key="3">
    <source>
        <dbReference type="ARBA" id="ARBA00022561"/>
    </source>
</evidence>
<evidence type="ECO:0000256" key="6">
    <source>
        <dbReference type="ARBA" id="ARBA00023086"/>
    </source>
</evidence>
<dbReference type="Pfam" id="PF03216">
    <property type="entry name" value="Rhabdo_ncap_2"/>
    <property type="match status" value="1"/>
</dbReference>
<accession>A0A9N6YJE7</accession>
<evidence type="ECO:0000256" key="4">
    <source>
        <dbReference type="ARBA" id="ARBA00022844"/>
    </source>
</evidence>
<comment type="similarity">
    <text evidence="9">Belongs to the nucleorhabdovirus nucleocapsid protein family.</text>
</comment>
<dbReference type="GO" id="GO:0003723">
    <property type="term" value="F:RNA binding"/>
    <property type="evidence" value="ECO:0007669"/>
    <property type="project" value="UniProtKB-UniRule"/>
</dbReference>
<feature type="compositionally biased region" description="Acidic residues" evidence="10">
    <location>
        <begin position="518"/>
        <end position="538"/>
    </location>
</feature>
<feature type="compositionally biased region" description="Basic residues" evidence="10">
    <location>
        <begin position="109"/>
        <end position="124"/>
    </location>
</feature>
<feature type="compositionally biased region" description="Acidic residues" evidence="10">
    <location>
        <begin position="56"/>
        <end position="81"/>
    </location>
</feature>